<keyword evidence="3 11" id="KW-0812">Transmembrane</keyword>
<dbReference type="RefSeq" id="XP_031027504.1">
    <property type="nucleotide sequence ID" value="XM_031166579.1"/>
</dbReference>
<feature type="transmembrane region" description="Helical" evidence="11">
    <location>
        <begin position="27"/>
        <end position="48"/>
    </location>
</feature>
<dbReference type="InterPro" id="IPR039859">
    <property type="entry name" value="PFA4/ZDH16/20/ERF2-like"/>
</dbReference>
<keyword evidence="2 11" id="KW-0808">Transferase</keyword>
<reference evidence="14 15" key="1">
    <citation type="journal article" date="2019" name="Sci. Rep.">
        <title>Comparative genomics of chytrid fungi reveal insights into the obligate biotrophic and pathogenic lifestyle of Synchytrium endobioticum.</title>
        <authorList>
            <person name="van de Vossenberg B.T.L.H."/>
            <person name="Warris S."/>
            <person name="Nguyen H.D.T."/>
            <person name="van Gent-Pelzer M.P.E."/>
            <person name="Joly D.L."/>
            <person name="van de Geest H.C."/>
            <person name="Bonants P.J.M."/>
            <person name="Smith D.S."/>
            <person name="Levesque C.A."/>
            <person name="van der Lee T.A.J."/>
        </authorList>
    </citation>
    <scope>NUCLEOTIDE SEQUENCE [LARGE SCALE GENOMIC DNA]</scope>
    <source>
        <strain evidence="14 15">JEL517</strain>
    </source>
</reference>
<feature type="compositionally biased region" description="Low complexity" evidence="12">
    <location>
        <begin position="310"/>
        <end position="324"/>
    </location>
</feature>
<keyword evidence="15" id="KW-1185">Reference proteome</keyword>
<evidence type="ECO:0000256" key="1">
    <source>
        <dbReference type="ARBA" id="ARBA00004127"/>
    </source>
</evidence>
<comment type="caution">
    <text evidence="14">The sequence shown here is derived from an EMBL/GenBank/DDBJ whole genome shotgun (WGS) entry which is preliminary data.</text>
</comment>
<dbReference type="PROSITE" id="PS50216">
    <property type="entry name" value="DHHC"/>
    <property type="match status" value="1"/>
</dbReference>
<comment type="domain">
    <text evidence="11">The DHHC domain is required for palmitoyltransferase activity.</text>
</comment>
<comment type="similarity">
    <text evidence="9">Belongs to the DHHC palmitoyltransferase family. ERF2/ZDHHC9 subfamily.</text>
</comment>
<dbReference type="GO" id="GO:0019706">
    <property type="term" value="F:protein-cysteine S-palmitoyltransferase activity"/>
    <property type="evidence" value="ECO:0007669"/>
    <property type="project" value="UniProtKB-EC"/>
</dbReference>
<dbReference type="EC" id="2.3.1.225" evidence="11"/>
<dbReference type="Proteomes" id="UP000319731">
    <property type="component" value="Unassembled WGS sequence"/>
</dbReference>
<dbReference type="GO" id="GO:0005794">
    <property type="term" value="C:Golgi apparatus"/>
    <property type="evidence" value="ECO:0007669"/>
    <property type="project" value="TreeGrafter"/>
</dbReference>
<evidence type="ECO:0000256" key="4">
    <source>
        <dbReference type="ARBA" id="ARBA00022989"/>
    </source>
</evidence>
<protein>
    <recommendedName>
        <fullName evidence="11">Palmitoyltransferase</fullName>
        <ecNumber evidence="11">2.3.1.225</ecNumber>
    </recommendedName>
</protein>
<keyword evidence="6" id="KW-0564">Palmitate</keyword>
<dbReference type="AlphaFoldDB" id="A0A507CIT3"/>
<sequence length="385" mass="42594">MNRSADGPWPMKNKVLILLGFHRRDQFIFIMAVILLIVPNALFGVYIAPWAWSHTSPASVIIWAFLWLWTAVSHFTTTILEPGYLPKNLDPPADSNLVPTSRQPSLQPGQLPPNYPFNGGEFVPDTRSVVVNGWEVKIKYCHTCRSWRTPRCSHCSTCGRCVEGFDHHCPYVGTCLGKRNYRFFYMFLISVLCLSAYVLSFSLAMLIINGQTLPGGFWDAVAKYPVNAAIAIFGAMILISLSSLTTYHTMLIMQNMTTHDQLRERDHKFRASNITAPFDQGSVANNCCRVGNYQPLVLAASSSQSDIEAIPPSSQPPNNNVIIPQPVPSSGFPQMETRRHENPLPPLPVIDHEAADLGIPRESLTDASTNAPSSNATSSHDALIG</sequence>
<dbReference type="PANTHER" id="PTHR22883:SF43">
    <property type="entry name" value="PALMITOYLTRANSFERASE APP"/>
    <property type="match status" value="1"/>
</dbReference>
<evidence type="ECO:0000256" key="9">
    <source>
        <dbReference type="ARBA" id="ARBA00023463"/>
    </source>
</evidence>
<keyword evidence="7" id="KW-0449">Lipoprotein</keyword>
<evidence type="ECO:0000256" key="8">
    <source>
        <dbReference type="ARBA" id="ARBA00023315"/>
    </source>
</evidence>
<evidence type="ECO:0000256" key="11">
    <source>
        <dbReference type="RuleBase" id="RU079119"/>
    </source>
</evidence>
<feature type="region of interest" description="Disordered" evidence="12">
    <location>
        <begin position="307"/>
        <end position="385"/>
    </location>
</feature>
<dbReference type="GO" id="GO:0005783">
    <property type="term" value="C:endoplasmic reticulum"/>
    <property type="evidence" value="ECO:0007669"/>
    <property type="project" value="TreeGrafter"/>
</dbReference>
<dbReference type="STRING" id="1806994.A0A507CIT3"/>
<organism evidence="14 15">
    <name type="scientific">Synchytrium microbalum</name>
    <dbReference type="NCBI Taxonomy" id="1806994"/>
    <lineage>
        <taxon>Eukaryota</taxon>
        <taxon>Fungi</taxon>
        <taxon>Fungi incertae sedis</taxon>
        <taxon>Chytridiomycota</taxon>
        <taxon>Chytridiomycota incertae sedis</taxon>
        <taxon>Chytridiomycetes</taxon>
        <taxon>Synchytriales</taxon>
        <taxon>Synchytriaceae</taxon>
        <taxon>Synchytrium</taxon>
    </lineage>
</organism>
<evidence type="ECO:0000256" key="5">
    <source>
        <dbReference type="ARBA" id="ARBA00023136"/>
    </source>
</evidence>
<dbReference type="Pfam" id="PF01529">
    <property type="entry name" value="DHHC"/>
    <property type="match status" value="1"/>
</dbReference>
<evidence type="ECO:0000256" key="7">
    <source>
        <dbReference type="ARBA" id="ARBA00023288"/>
    </source>
</evidence>
<feature type="transmembrane region" description="Helical" evidence="11">
    <location>
        <begin position="183"/>
        <end position="208"/>
    </location>
</feature>
<keyword evidence="8 11" id="KW-0012">Acyltransferase</keyword>
<evidence type="ECO:0000256" key="12">
    <source>
        <dbReference type="SAM" id="MobiDB-lite"/>
    </source>
</evidence>
<keyword evidence="4 11" id="KW-1133">Transmembrane helix</keyword>
<dbReference type="PANTHER" id="PTHR22883">
    <property type="entry name" value="ZINC FINGER DHHC DOMAIN CONTAINING PROTEIN"/>
    <property type="match status" value="1"/>
</dbReference>
<name>A0A507CIT3_9FUNG</name>
<feature type="transmembrane region" description="Helical" evidence="11">
    <location>
        <begin position="60"/>
        <end position="80"/>
    </location>
</feature>
<dbReference type="GO" id="GO:0006612">
    <property type="term" value="P:protein targeting to membrane"/>
    <property type="evidence" value="ECO:0007669"/>
    <property type="project" value="TreeGrafter"/>
</dbReference>
<evidence type="ECO:0000256" key="6">
    <source>
        <dbReference type="ARBA" id="ARBA00023139"/>
    </source>
</evidence>
<dbReference type="EMBL" id="QEAO01000002">
    <property type="protein sequence ID" value="TPX37593.1"/>
    <property type="molecule type" value="Genomic_DNA"/>
</dbReference>
<proteinExistence type="inferred from homology"/>
<evidence type="ECO:0000259" key="13">
    <source>
        <dbReference type="Pfam" id="PF01529"/>
    </source>
</evidence>
<evidence type="ECO:0000313" key="14">
    <source>
        <dbReference type="EMBL" id="TPX37593.1"/>
    </source>
</evidence>
<dbReference type="OrthoDB" id="9909019at2759"/>
<feature type="domain" description="Palmitoyltransferase DHHC" evidence="13">
    <location>
        <begin position="138"/>
        <end position="263"/>
    </location>
</feature>
<evidence type="ECO:0000256" key="3">
    <source>
        <dbReference type="ARBA" id="ARBA00022692"/>
    </source>
</evidence>
<evidence type="ECO:0000256" key="10">
    <source>
        <dbReference type="ARBA" id="ARBA00048048"/>
    </source>
</evidence>
<dbReference type="GeneID" id="42001876"/>
<comment type="subcellular location">
    <subcellularLocation>
        <location evidence="1">Endomembrane system</location>
        <topology evidence="1">Multi-pass membrane protein</topology>
    </subcellularLocation>
</comment>
<feature type="transmembrane region" description="Helical" evidence="11">
    <location>
        <begin position="228"/>
        <end position="247"/>
    </location>
</feature>
<comment type="catalytic activity">
    <reaction evidence="10 11">
        <text>L-cysteinyl-[protein] + hexadecanoyl-CoA = S-hexadecanoyl-L-cysteinyl-[protein] + CoA</text>
        <dbReference type="Rhea" id="RHEA:36683"/>
        <dbReference type="Rhea" id="RHEA-COMP:10131"/>
        <dbReference type="Rhea" id="RHEA-COMP:11032"/>
        <dbReference type="ChEBI" id="CHEBI:29950"/>
        <dbReference type="ChEBI" id="CHEBI:57287"/>
        <dbReference type="ChEBI" id="CHEBI:57379"/>
        <dbReference type="ChEBI" id="CHEBI:74151"/>
        <dbReference type="EC" id="2.3.1.225"/>
    </reaction>
</comment>
<evidence type="ECO:0000256" key="2">
    <source>
        <dbReference type="ARBA" id="ARBA00022679"/>
    </source>
</evidence>
<feature type="compositionally biased region" description="Low complexity" evidence="12">
    <location>
        <begin position="367"/>
        <end position="379"/>
    </location>
</feature>
<evidence type="ECO:0000313" key="15">
    <source>
        <dbReference type="Proteomes" id="UP000319731"/>
    </source>
</evidence>
<dbReference type="InterPro" id="IPR001594">
    <property type="entry name" value="Palmitoyltrfase_DHHC"/>
</dbReference>
<keyword evidence="5 11" id="KW-0472">Membrane</keyword>
<gene>
    <name evidence="14" type="ORF">SmJEL517_g00650</name>
</gene>
<accession>A0A507CIT3</accession>